<protein>
    <submittedName>
        <fullName evidence="2">Uncharacterized protein</fullName>
    </submittedName>
</protein>
<evidence type="ECO:0000313" key="1">
    <source>
        <dbReference type="EMBL" id="EOT39671.1"/>
    </source>
</evidence>
<evidence type="ECO:0000313" key="3">
    <source>
        <dbReference type="Proteomes" id="UP000014104"/>
    </source>
</evidence>
<dbReference type="RefSeq" id="WP_016181710.1">
    <property type="nucleotide sequence ID" value="NZ_KE136367.1"/>
</dbReference>
<name>A0AAV3IY32_ENTAV</name>
<dbReference type="EMBL" id="AHYV01000043">
    <property type="protein sequence ID" value="EOT39671.1"/>
    <property type="molecule type" value="Genomic_DNA"/>
</dbReference>
<evidence type="ECO:0000313" key="2">
    <source>
        <dbReference type="EMBL" id="EOU15770.1"/>
    </source>
</evidence>
<dbReference type="AlphaFoldDB" id="A0AAV3IY32"/>
<sequence length="281" mass="34255">MENKFIIKKPQLFVPKKRRYIDSFYGHMLIEDFTNLYSIDKKGCEIIENSVFFRHFEKYQFQEELSNIFFALLMEGKAYLKIVHLEESDSYPYRLFLINNRGVFYGMKNAYFITKDYQGRLKIYKVKKTKVKKIDLKKFGLTKYNLRRMFKNLFKLSDMKLLNYSEFVKNNDIENYMKRIDFYALKYTKCVNWNVRGLLNLLLGQNKYYAWHRELEFRILKIKIYRDVVHSVNELAVSLNEEVFFSDKEIEKLLSFYETYRDKFLKNELSMEEMESAVYNL</sequence>
<dbReference type="EMBL" id="ASWL01000009">
    <property type="protein sequence ID" value="EOU15770.1"/>
    <property type="molecule type" value="Genomic_DNA"/>
</dbReference>
<accession>A0AAV3IY32</accession>
<dbReference type="Proteomes" id="UP000014107">
    <property type="component" value="Unassembled WGS sequence"/>
</dbReference>
<evidence type="ECO:0000313" key="4">
    <source>
        <dbReference type="Proteomes" id="UP000014107"/>
    </source>
</evidence>
<gene>
    <name evidence="2" type="ORF">I570_04425</name>
    <name evidence="1" type="ORF">OMU_03943</name>
</gene>
<reference evidence="1 3" key="1">
    <citation type="submission" date="2013-03" db="EMBL/GenBank/DDBJ databases">
        <title>The Genome Sequence of Enterococcus avium ATCC_14025 (Illumina only assembly).</title>
        <authorList>
            <consortium name="The Broad Institute Genomics Platform"/>
            <consortium name="The Broad Institute Genome Sequencing Center for Infectious Disease"/>
            <person name="Earl A."/>
            <person name="Russ C."/>
            <person name="Gilmore M."/>
            <person name="Surin D."/>
            <person name="Walker B."/>
            <person name="Young S."/>
            <person name="Zeng Q."/>
            <person name="Gargeya S."/>
            <person name="Fitzgerald M."/>
            <person name="Haas B."/>
            <person name="Abouelleil A."/>
            <person name="Allen A.W."/>
            <person name="Alvarado L."/>
            <person name="Arachchi H.M."/>
            <person name="Berlin A.M."/>
            <person name="Chapman S.B."/>
            <person name="Gainer-Dewar J."/>
            <person name="Goldberg J."/>
            <person name="Griggs A."/>
            <person name="Gujja S."/>
            <person name="Hansen M."/>
            <person name="Howarth C."/>
            <person name="Imamovic A."/>
            <person name="Ireland A."/>
            <person name="Larimer J."/>
            <person name="McCowan C."/>
            <person name="Murphy C."/>
            <person name="Pearson M."/>
            <person name="Poon T.W."/>
            <person name="Priest M."/>
            <person name="Roberts A."/>
            <person name="Saif S."/>
            <person name="Shea T."/>
            <person name="Sisk P."/>
            <person name="Sykes S."/>
            <person name="Wortman J."/>
            <person name="Nusbaum C."/>
            <person name="Birren B."/>
        </authorList>
    </citation>
    <scope>NUCLEOTIDE SEQUENCE [LARGE SCALE GENOMIC DNA]</scope>
    <source>
        <strain evidence="1 3">ATCC 14025</strain>
    </source>
</reference>
<keyword evidence="3" id="KW-1185">Reference proteome</keyword>
<proteinExistence type="predicted"/>
<comment type="caution">
    <text evidence="2">The sequence shown here is derived from an EMBL/GenBank/DDBJ whole genome shotgun (WGS) entry which is preliminary data.</text>
</comment>
<organism evidence="2 4">
    <name type="scientific">Enterococcus avium ATCC 14025</name>
    <dbReference type="NCBI Taxonomy" id="1140002"/>
    <lineage>
        <taxon>Bacteria</taxon>
        <taxon>Bacillati</taxon>
        <taxon>Bacillota</taxon>
        <taxon>Bacilli</taxon>
        <taxon>Lactobacillales</taxon>
        <taxon>Enterococcaceae</taxon>
        <taxon>Enterococcus</taxon>
    </lineage>
</organism>
<dbReference type="Proteomes" id="UP000014104">
    <property type="component" value="Unassembled WGS sequence"/>
</dbReference>
<reference evidence="2 4" key="2">
    <citation type="submission" date="2013-03" db="EMBL/GenBank/DDBJ databases">
        <title>The Genome Sequence of Enterococcus avium ATCC_14025 (PacBio/Illumina hybrid assembly).</title>
        <authorList>
            <consortium name="The Broad Institute Genomics Platform"/>
            <consortium name="The Broad Institute Genome Sequencing Center for Infectious Disease"/>
            <person name="Earl A."/>
            <person name="Russ C."/>
            <person name="Gilmore M."/>
            <person name="Surin D."/>
            <person name="Walker B."/>
            <person name="Young S."/>
            <person name="Zeng Q."/>
            <person name="Gargeya S."/>
            <person name="Fitzgerald M."/>
            <person name="Haas B."/>
            <person name="Abouelleil A."/>
            <person name="Allen A.W."/>
            <person name="Alvarado L."/>
            <person name="Arachchi H.M."/>
            <person name="Berlin A.M."/>
            <person name="Chapman S.B."/>
            <person name="Gainer-Dewar J."/>
            <person name="Goldberg J."/>
            <person name="Griggs A."/>
            <person name="Gujja S."/>
            <person name="Hansen M."/>
            <person name="Howarth C."/>
            <person name="Imamovic A."/>
            <person name="Ireland A."/>
            <person name="Larimer J."/>
            <person name="McCowan C."/>
            <person name="Murphy C."/>
            <person name="Pearson M."/>
            <person name="Poon T.W."/>
            <person name="Priest M."/>
            <person name="Roberts A."/>
            <person name="Saif S."/>
            <person name="Shea T."/>
            <person name="Sisk P."/>
            <person name="Sykes S."/>
            <person name="Wortman J."/>
            <person name="Nusbaum C."/>
            <person name="Birren B."/>
        </authorList>
    </citation>
    <scope>NUCLEOTIDE SEQUENCE [LARGE SCALE GENOMIC DNA]</scope>
    <source>
        <strain evidence="2 4">ATCC 14025</strain>
    </source>
</reference>